<dbReference type="KEGG" id="ptm:GSPATT00012442001"/>
<dbReference type="Pfam" id="PF00072">
    <property type="entry name" value="Response_reg"/>
    <property type="match status" value="1"/>
</dbReference>
<dbReference type="PANTHER" id="PTHR43719">
    <property type="entry name" value="TWO-COMPONENT HISTIDINE KINASE"/>
    <property type="match status" value="1"/>
</dbReference>
<dbReference type="InterPro" id="IPR050956">
    <property type="entry name" value="2C_system_His_kinase"/>
</dbReference>
<gene>
    <name evidence="6" type="ORF">GSPATT00012442001</name>
</gene>
<dbReference type="HOGENOM" id="CLU_342106_0_0_1"/>
<dbReference type="Proteomes" id="UP000000600">
    <property type="component" value="Unassembled WGS sequence"/>
</dbReference>
<feature type="transmembrane region" description="Helical" evidence="3">
    <location>
        <begin position="53"/>
        <end position="71"/>
    </location>
</feature>
<feature type="transmembrane region" description="Helical" evidence="3">
    <location>
        <begin position="83"/>
        <end position="99"/>
    </location>
</feature>
<dbReference type="GeneID" id="5030100"/>
<dbReference type="SUPFAM" id="SSF47384">
    <property type="entry name" value="Homodimeric domain of signal transducing histidine kinase"/>
    <property type="match status" value="1"/>
</dbReference>
<feature type="modified residue" description="4-aspartylphosphate" evidence="2">
    <location>
        <position position="755"/>
    </location>
</feature>
<dbReference type="OrthoDB" id="10266508at2759"/>
<evidence type="ECO:0000256" key="3">
    <source>
        <dbReference type="SAM" id="Phobius"/>
    </source>
</evidence>
<dbReference type="SMART" id="SM00448">
    <property type="entry name" value="REC"/>
    <property type="match status" value="1"/>
</dbReference>
<dbReference type="Gene3D" id="1.10.287.130">
    <property type="match status" value="1"/>
</dbReference>
<dbReference type="SMART" id="SM00388">
    <property type="entry name" value="HisKA"/>
    <property type="match status" value="1"/>
</dbReference>
<sequence length="829" mass="96467">MKAVQTFIKEFFQQNQIQELYKNECFINSLTLKFISSELEQCYQNRQMTKVVIQFRLSIMLQIIINVIYIIDTYQIYQSLDLVIYRSLYTVWMLISLVMQKISQRYWSALINGLILINSVFNILLYFYLMKFVIKTEDKIEDVISNSCVSGLQQVLFAISLILIQSNYLMQSLTITSYFLTLMGIFEQFQNNRLWSQYILLLFTCLLLRQNEKSSRLNYLLIHKKQTNLEECKKLFDDTIPTSIIILELIQKQSTQRNDLLNSPFSLKDELYTPGNRSMNVIYYNKSASIQFETESEDKFIERLQELEMVIMDNLNLDKEKKKLLEKIIELQSTIQTEIKLNSYYPFAYQIISLHHDMLCSRLTRMQDKLQFYDTILQGCLWDGKLCMMVILNNATERELRLQNLKELDNYKDNLLASVSHDLKTPLNVQTLLTNVIKNGLENKQNIQSQEILEIIKHLDDMLANQYIQSNMINDLIDYSQMKSQGLRLNLTHFDLSLCIQQIKQMFKTQIELKNLQLIITELNENSILFSDQARLQQILFNLISNAIKFTFSGKISIIIQIIKVQDTQLIQFSVQDTGIGIPTQIQSKLFKAYSTFNLGNFNRQGIGLGLVISKNLVGLLGPKPQIELISKENEGSSFTFTIYMNMFEKQIQPMNCNYEFISSENDPSPIKQMPSFSIVQQQRSTKKAKTLIDLSKDAKGSLHILIVDDSAFNLHALKLLLKKRLPKSIIDQALNGKEAVEKAQQQQFDLIFMDIQMPIMNGIEAIEQIRKIDQKQSHKLKRPIICILSGGKDDFDQNLTKTIGADMHLEKPLSIDDLRFLLEQFQLL</sequence>
<reference evidence="6 7" key="1">
    <citation type="journal article" date="2006" name="Nature">
        <title>Global trends of whole-genome duplications revealed by the ciliate Paramecium tetraurelia.</title>
        <authorList>
            <consortium name="Genoscope"/>
            <person name="Aury J.-M."/>
            <person name="Jaillon O."/>
            <person name="Duret L."/>
            <person name="Noel B."/>
            <person name="Jubin C."/>
            <person name="Porcel B.M."/>
            <person name="Segurens B."/>
            <person name="Daubin V."/>
            <person name="Anthouard V."/>
            <person name="Aiach N."/>
            <person name="Arnaiz O."/>
            <person name="Billaut A."/>
            <person name="Beisson J."/>
            <person name="Blanc I."/>
            <person name="Bouhouche K."/>
            <person name="Camara F."/>
            <person name="Duharcourt S."/>
            <person name="Guigo R."/>
            <person name="Gogendeau D."/>
            <person name="Katinka M."/>
            <person name="Keller A.-M."/>
            <person name="Kissmehl R."/>
            <person name="Klotz C."/>
            <person name="Koll F."/>
            <person name="Le Moue A."/>
            <person name="Lepere C."/>
            <person name="Malinsky S."/>
            <person name="Nowacki M."/>
            <person name="Nowak J.K."/>
            <person name="Plattner H."/>
            <person name="Poulain J."/>
            <person name="Ruiz F."/>
            <person name="Serrano V."/>
            <person name="Zagulski M."/>
            <person name="Dessen P."/>
            <person name="Betermier M."/>
            <person name="Weissenbach J."/>
            <person name="Scarpelli C."/>
            <person name="Schachter V."/>
            <person name="Sperling L."/>
            <person name="Meyer E."/>
            <person name="Cohen J."/>
            <person name="Wincker P."/>
        </authorList>
    </citation>
    <scope>NUCLEOTIDE SEQUENCE [LARGE SCALE GENOMIC DNA]</scope>
    <source>
        <strain evidence="6 7">Stock d4-2</strain>
    </source>
</reference>
<keyword evidence="3" id="KW-1133">Transmembrane helix</keyword>
<dbReference type="EMBL" id="CT868252">
    <property type="protein sequence ID" value="CAK76918.1"/>
    <property type="molecule type" value="Genomic_DNA"/>
</dbReference>
<keyword evidence="3" id="KW-0812">Transmembrane</keyword>
<evidence type="ECO:0000313" key="7">
    <source>
        <dbReference type="Proteomes" id="UP000000600"/>
    </source>
</evidence>
<dbReference type="InterPro" id="IPR036097">
    <property type="entry name" value="HisK_dim/P_sf"/>
</dbReference>
<dbReference type="InterPro" id="IPR036890">
    <property type="entry name" value="HATPase_C_sf"/>
</dbReference>
<proteinExistence type="predicted"/>
<organism evidence="6 7">
    <name type="scientific">Paramecium tetraurelia</name>
    <dbReference type="NCBI Taxonomy" id="5888"/>
    <lineage>
        <taxon>Eukaryota</taxon>
        <taxon>Sar</taxon>
        <taxon>Alveolata</taxon>
        <taxon>Ciliophora</taxon>
        <taxon>Intramacronucleata</taxon>
        <taxon>Oligohymenophorea</taxon>
        <taxon>Peniculida</taxon>
        <taxon>Parameciidae</taxon>
        <taxon>Paramecium</taxon>
    </lineage>
</organism>
<keyword evidence="3" id="KW-0472">Membrane</keyword>
<dbReference type="Pfam" id="PF02518">
    <property type="entry name" value="HATPase_c"/>
    <property type="match status" value="1"/>
</dbReference>
<evidence type="ECO:0000256" key="1">
    <source>
        <dbReference type="ARBA" id="ARBA00022553"/>
    </source>
</evidence>
<feature type="domain" description="Histidine kinase" evidence="4">
    <location>
        <begin position="418"/>
        <end position="647"/>
    </location>
</feature>
<dbReference type="Pfam" id="PF00512">
    <property type="entry name" value="HisKA"/>
    <property type="match status" value="1"/>
</dbReference>
<evidence type="ECO:0000313" key="6">
    <source>
        <dbReference type="EMBL" id="CAK76918.1"/>
    </source>
</evidence>
<dbReference type="InterPro" id="IPR004358">
    <property type="entry name" value="Sig_transdc_His_kin-like_C"/>
</dbReference>
<dbReference type="InterPro" id="IPR011006">
    <property type="entry name" value="CheY-like_superfamily"/>
</dbReference>
<dbReference type="SUPFAM" id="SSF52172">
    <property type="entry name" value="CheY-like"/>
    <property type="match status" value="1"/>
</dbReference>
<evidence type="ECO:0008006" key="8">
    <source>
        <dbReference type="Google" id="ProtNLM"/>
    </source>
</evidence>
<dbReference type="STRING" id="5888.A0D1K1"/>
<dbReference type="CDD" id="cd17546">
    <property type="entry name" value="REC_hyHK_CKI1_RcsC-like"/>
    <property type="match status" value="1"/>
</dbReference>
<dbReference type="OMA" id="QSNMIND"/>
<evidence type="ECO:0000256" key="2">
    <source>
        <dbReference type="PROSITE-ProRule" id="PRU00169"/>
    </source>
</evidence>
<dbReference type="GO" id="GO:0000155">
    <property type="term" value="F:phosphorelay sensor kinase activity"/>
    <property type="evidence" value="ECO:0007669"/>
    <property type="project" value="InterPro"/>
</dbReference>
<evidence type="ECO:0000259" key="4">
    <source>
        <dbReference type="PROSITE" id="PS50109"/>
    </source>
</evidence>
<dbReference type="PRINTS" id="PR00344">
    <property type="entry name" value="BCTRLSENSOR"/>
</dbReference>
<dbReference type="RefSeq" id="XP_001444315.1">
    <property type="nucleotide sequence ID" value="XM_001444278.1"/>
</dbReference>
<dbReference type="Gene3D" id="3.40.50.2300">
    <property type="match status" value="1"/>
</dbReference>
<dbReference type="InParanoid" id="A0D1K1"/>
<dbReference type="InterPro" id="IPR005467">
    <property type="entry name" value="His_kinase_dom"/>
</dbReference>
<dbReference type="PROSITE" id="PS50109">
    <property type="entry name" value="HIS_KIN"/>
    <property type="match status" value="1"/>
</dbReference>
<keyword evidence="7" id="KW-1185">Reference proteome</keyword>
<dbReference type="eggNOG" id="KOG0519">
    <property type="taxonomic scope" value="Eukaryota"/>
</dbReference>
<dbReference type="SMART" id="SM00387">
    <property type="entry name" value="HATPase_c"/>
    <property type="match status" value="1"/>
</dbReference>
<evidence type="ECO:0000259" key="5">
    <source>
        <dbReference type="PROSITE" id="PS50110"/>
    </source>
</evidence>
<dbReference type="Gene3D" id="3.30.565.10">
    <property type="entry name" value="Histidine kinase-like ATPase, C-terminal domain"/>
    <property type="match status" value="1"/>
</dbReference>
<feature type="domain" description="Response regulatory" evidence="5">
    <location>
        <begin position="704"/>
        <end position="827"/>
    </location>
</feature>
<dbReference type="SUPFAM" id="SSF55874">
    <property type="entry name" value="ATPase domain of HSP90 chaperone/DNA topoisomerase II/histidine kinase"/>
    <property type="match status" value="1"/>
</dbReference>
<name>A0D1K1_PARTE</name>
<dbReference type="InterPro" id="IPR003661">
    <property type="entry name" value="HisK_dim/P_dom"/>
</dbReference>
<protein>
    <recommendedName>
        <fullName evidence="8">Histidine kinase</fullName>
    </recommendedName>
</protein>
<dbReference type="PROSITE" id="PS50110">
    <property type="entry name" value="RESPONSE_REGULATORY"/>
    <property type="match status" value="1"/>
</dbReference>
<keyword evidence="1 2" id="KW-0597">Phosphoprotein</keyword>
<feature type="transmembrane region" description="Helical" evidence="3">
    <location>
        <begin position="106"/>
        <end position="129"/>
    </location>
</feature>
<accession>A0D1K1</accession>
<dbReference type="AlphaFoldDB" id="A0D1K1"/>
<dbReference type="InterPro" id="IPR003594">
    <property type="entry name" value="HATPase_dom"/>
</dbReference>
<dbReference type="PANTHER" id="PTHR43719:SF28">
    <property type="entry name" value="PEROXIDE STRESS-ACTIVATED HISTIDINE KINASE MAK1-RELATED"/>
    <property type="match status" value="1"/>
</dbReference>
<dbReference type="InterPro" id="IPR001789">
    <property type="entry name" value="Sig_transdc_resp-reg_receiver"/>
</dbReference>
<dbReference type="CDD" id="cd00082">
    <property type="entry name" value="HisKA"/>
    <property type="match status" value="1"/>
</dbReference>